<gene>
    <name evidence="1" type="ORF">SAMN04489864_101128</name>
</gene>
<evidence type="ECO:0000313" key="1">
    <source>
        <dbReference type="EMBL" id="SFG57950.1"/>
    </source>
</evidence>
<dbReference type="SUPFAM" id="SSF82185">
    <property type="entry name" value="Histone H3 K4-specific methyltransferase SET7/9 N-terminal domain"/>
    <property type="match status" value="1"/>
</dbReference>
<dbReference type="RefSeq" id="WP_090991624.1">
    <property type="nucleotide sequence ID" value="NZ_FOPP01000001.1"/>
</dbReference>
<organism evidence="1 2">
    <name type="scientific">Pedobacter insulae</name>
    <dbReference type="NCBI Taxonomy" id="414048"/>
    <lineage>
        <taxon>Bacteria</taxon>
        <taxon>Pseudomonadati</taxon>
        <taxon>Bacteroidota</taxon>
        <taxon>Sphingobacteriia</taxon>
        <taxon>Sphingobacteriales</taxon>
        <taxon>Sphingobacteriaceae</taxon>
        <taxon>Pedobacter</taxon>
    </lineage>
</organism>
<reference evidence="1 2" key="1">
    <citation type="submission" date="2016-10" db="EMBL/GenBank/DDBJ databases">
        <authorList>
            <person name="de Groot N.N."/>
        </authorList>
    </citation>
    <scope>NUCLEOTIDE SEQUENCE [LARGE SCALE GENOMIC DNA]</scope>
    <source>
        <strain evidence="1 2">DSM 18684</strain>
    </source>
</reference>
<dbReference type="OrthoDB" id="758308at2"/>
<dbReference type="AlphaFoldDB" id="A0A1I2SZF7"/>
<keyword evidence="2" id="KW-1185">Reference proteome</keyword>
<accession>A0A1I2SZF7</accession>
<protein>
    <submittedName>
        <fullName evidence="1">Uncharacterized protein</fullName>
    </submittedName>
</protein>
<sequence length="229" mass="25988">MKVVLTSSLIVGLAVALFSTIEKKGNLIDQSKVTYNITEDKKLNGAYLIEDADNVTRLRGSYVDNKRTGDWYCFDKAGKLVLRYNYTANKLLSLDKDAMTTLEIKVVDKDVDVATNARIPVPICSVEQYKKLLIEELKDAIPAKDRAEKLSVTADITAMVDQNGSAKYVALYLLKGVEYKANLYTKDKLFSLEWLPAKYNDKTYKSEVKFSSTFELDPGDMSRRFIWNY</sequence>
<dbReference type="STRING" id="414048.SAMN04489864_101128"/>
<dbReference type="EMBL" id="FOPP01000001">
    <property type="protein sequence ID" value="SFG57950.1"/>
    <property type="molecule type" value="Genomic_DNA"/>
</dbReference>
<dbReference type="Proteomes" id="UP000199666">
    <property type="component" value="Unassembled WGS sequence"/>
</dbReference>
<evidence type="ECO:0000313" key="2">
    <source>
        <dbReference type="Proteomes" id="UP000199666"/>
    </source>
</evidence>
<proteinExistence type="predicted"/>
<name>A0A1I2SZF7_9SPHI</name>